<dbReference type="PROSITE" id="PS51257">
    <property type="entry name" value="PROKAR_LIPOPROTEIN"/>
    <property type="match status" value="1"/>
</dbReference>
<name>A0A1H9UTB8_9BACI</name>
<evidence type="ECO:0000256" key="2">
    <source>
        <dbReference type="ARBA" id="ARBA00022448"/>
    </source>
</evidence>
<evidence type="ECO:0000256" key="3">
    <source>
        <dbReference type="ARBA" id="ARBA00022729"/>
    </source>
</evidence>
<dbReference type="Gene3D" id="3.40.190.10">
    <property type="entry name" value="Periplasmic binding protein-like II"/>
    <property type="match status" value="2"/>
</dbReference>
<keyword evidence="3 4" id="KW-0732">Signal</keyword>
<dbReference type="OrthoDB" id="9808332at2"/>
<organism evidence="5 6">
    <name type="scientific">Gracilibacillus ureilyticus</name>
    <dbReference type="NCBI Taxonomy" id="531814"/>
    <lineage>
        <taxon>Bacteria</taxon>
        <taxon>Bacillati</taxon>
        <taxon>Bacillota</taxon>
        <taxon>Bacilli</taxon>
        <taxon>Bacillales</taxon>
        <taxon>Bacillaceae</taxon>
        <taxon>Gracilibacillus</taxon>
    </lineage>
</organism>
<gene>
    <name evidence="5" type="ORF">SAMN04487944_11941</name>
</gene>
<dbReference type="EMBL" id="FOGL01000019">
    <property type="protein sequence ID" value="SES12656.1"/>
    <property type="molecule type" value="Genomic_DNA"/>
</dbReference>
<dbReference type="InterPro" id="IPR050490">
    <property type="entry name" value="Bact_solute-bd_prot1"/>
</dbReference>
<protein>
    <submittedName>
        <fullName evidence="5">Multiple sugar transport system substrate-binding protein</fullName>
    </submittedName>
</protein>
<reference evidence="5 6" key="1">
    <citation type="submission" date="2016-10" db="EMBL/GenBank/DDBJ databases">
        <authorList>
            <person name="de Groot N.N."/>
        </authorList>
    </citation>
    <scope>NUCLEOTIDE SEQUENCE [LARGE SCALE GENOMIC DNA]</scope>
    <source>
        <strain evidence="5 6">CGMCC 1.7727</strain>
    </source>
</reference>
<keyword evidence="5" id="KW-0762">Sugar transport</keyword>
<keyword evidence="6" id="KW-1185">Reference proteome</keyword>
<dbReference type="Pfam" id="PF01547">
    <property type="entry name" value="SBP_bac_1"/>
    <property type="match status" value="1"/>
</dbReference>
<dbReference type="PANTHER" id="PTHR43649:SF34">
    <property type="entry name" value="ABC TRANSPORTER PERIPLASMIC-BINDING PROTEIN YCJN-RELATED"/>
    <property type="match status" value="1"/>
</dbReference>
<dbReference type="Proteomes" id="UP000199687">
    <property type="component" value="Unassembled WGS sequence"/>
</dbReference>
<dbReference type="PANTHER" id="PTHR43649">
    <property type="entry name" value="ARABINOSE-BINDING PROTEIN-RELATED"/>
    <property type="match status" value="1"/>
</dbReference>
<evidence type="ECO:0000256" key="4">
    <source>
        <dbReference type="SAM" id="SignalP"/>
    </source>
</evidence>
<sequence length="429" mass="47446">MQQKKNGLILLMMIIVMTIATACGNSSSEEANASNTDSQEATKLTFAAREGEMADAIKAVVPKYEEETGVEVEVVSMPFDQLKESVVLDIRNNGGAYDLTMIDDPYMPEFGEGDLLVKLDEYFPNGLDEDFLTQAVNLGKHPYESGELIALPLFGNVQLFYYRTDLLEKHNLDVPATWDDVVNIAETVVENEDNIYGYAVRGQRGNPIVSDYMPLFWAYGGTVLDENNQPQVNSEAGIKAMETYLKLKGLSPKGVESFNTDQIATSLTQGQVAMVIAWPSWVSQVDNEESSKVVGKVDLSAVPSQVSDSSAMIGNWMLGIPKSSQNVEPAVEFMKWITSPEIQKEMALDGGGAPTRISVYQDEELNEVYRHYPAQLEALQNSVARPRTPLWSQIEDTWGLYLSQILSGQLEVEEGLVKANEEIAKIMSK</sequence>
<evidence type="ECO:0000313" key="5">
    <source>
        <dbReference type="EMBL" id="SES12656.1"/>
    </source>
</evidence>
<dbReference type="InterPro" id="IPR006059">
    <property type="entry name" value="SBP"/>
</dbReference>
<dbReference type="STRING" id="531814.SAMN04487944_11941"/>
<comment type="similarity">
    <text evidence="1">Belongs to the bacterial solute-binding protein 1 family.</text>
</comment>
<accession>A0A1H9UTB8</accession>
<evidence type="ECO:0000256" key="1">
    <source>
        <dbReference type="ARBA" id="ARBA00008520"/>
    </source>
</evidence>
<dbReference type="RefSeq" id="WP_089743065.1">
    <property type="nucleotide sequence ID" value="NZ_FOGL01000019.1"/>
</dbReference>
<feature type="chain" id="PRO_5039011415" evidence="4">
    <location>
        <begin position="23"/>
        <end position="429"/>
    </location>
</feature>
<proteinExistence type="inferred from homology"/>
<dbReference type="AlphaFoldDB" id="A0A1H9UTB8"/>
<feature type="signal peptide" evidence="4">
    <location>
        <begin position="1"/>
        <end position="22"/>
    </location>
</feature>
<dbReference type="SUPFAM" id="SSF53850">
    <property type="entry name" value="Periplasmic binding protein-like II"/>
    <property type="match status" value="1"/>
</dbReference>
<evidence type="ECO:0000313" key="6">
    <source>
        <dbReference type="Proteomes" id="UP000199687"/>
    </source>
</evidence>
<keyword evidence="2" id="KW-0813">Transport</keyword>